<dbReference type="Proteomes" id="UP001497382">
    <property type="component" value="Unassembled WGS sequence"/>
</dbReference>
<evidence type="ECO:0000313" key="4">
    <source>
        <dbReference type="Proteomes" id="UP001497382"/>
    </source>
</evidence>
<dbReference type="Pfam" id="PF07525">
    <property type="entry name" value="SOCS_box"/>
    <property type="match status" value="1"/>
</dbReference>
<evidence type="ECO:0000259" key="2">
    <source>
        <dbReference type="Pfam" id="PF07525"/>
    </source>
</evidence>
<dbReference type="EMBL" id="CAXIEN010000047">
    <property type="protein sequence ID" value="CAL1270266.1"/>
    <property type="molecule type" value="Genomic_DNA"/>
</dbReference>
<proteinExistence type="predicted"/>
<reference evidence="3 4" key="1">
    <citation type="submission" date="2024-04" db="EMBL/GenBank/DDBJ databases">
        <authorList>
            <person name="Rising A."/>
            <person name="Reimegard J."/>
            <person name="Sonavane S."/>
            <person name="Akerstrom W."/>
            <person name="Nylinder S."/>
            <person name="Hedman E."/>
            <person name="Kallberg Y."/>
        </authorList>
    </citation>
    <scope>NUCLEOTIDE SEQUENCE [LARGE SCALE GENOMIC DNA]</scope>
</reference>
<evidence type="ECO:0000256" key="1">
    <source>
        <dbReference type="SAM" id="SignalP"/>
    </source>
</evidence>
<dbReference type="AlphaFoldDB" id="A0AAV1ZGU6"/>
<feature type="domain" description="SOCS box" evidence="2">
    <location>
        <begin position="79"/>
        <end position="101"/>
    </location>
</feature>
<comment type="caution">
    <text evidence="3">The sequence shown here is derived from an EMBL/GenBank/DDBJ whole genome shotgun (WGS) entry which is preliminary data.</text>
</comment>
<evidence type="ECO:0000313" key="3">
    <source>
        <dbReference type="EMBL" id="CAL1270266.1"/>
    </source>
</evidence>
<sequence>MSPRRFYLMVQFLFIYYVRDLTSSATECLRLLWYSVPDAFFSLEEIKMALQPGLSSETIQDMYNFYSEAVGAFHARTHPRSLKHLCRPAVRRILSESGFWIPDGIKLIDV</sequence>
<gene>
    <name evidence="3" type="ORF">LARSCL_LOCUS5194</name>
</gene>
<protein>
    <recommendedName>
        <fullName evidence="2">SOCS box domain-containing protein</fullName>
    </recommendedName>
</protein>
<feature type="signal peptide" evidence="1">
    <location>
        <begin position="1"/>
        <end position="24"/>
    </location>
</feature>
<organism evidence="3 4">
    <name type="scientific">Larinioides sclopetarius</name>
    <dbReference type="NCBI Taxonomy" id="280406"/>
    <lineage>
        <taxon>Eukaryota</taxon>
        <taxon>Metazoa</taxon>
        <taxon>Ecdysozoa</taxon>
        <taxon>Arthropoda</taxon>
        <taxon>Chelicerata</taxon>
        <taxon>Arachnida</taxon>
        <taxon>Araneae</taxon>
        <taxon>Araneomorphae</taxon>
        <taxon>Entelegynae</taxon>
        <taxon>Araneoidea</taxon>
        <taxon>Araneidae</taxon>
        <taxon>Larinioides</taxon>
    </lineage>
</organism>
<feature type="non-terminal residue" evidence="3">
    <location>
        <position position="110"/>
    </location>
</feature>
<feature type="chain" id="PRO_5043987805" description="SOCS box domain-containing protein" evidence="1">
    <location>
        <begin position="25"/>
        <end position="110"/>
    </location>
</feature>
<dbReference type="InterPro" id="IPR001496">
    <property type="entry name" value="SOCS_box"/>
</dbReference>
<keyword evidence="4" id="KW-1185">Reference proteome</keyword>
<accession>A0AAV1ZGU6</accession>
<keyword evidence="1" id="KW-0732">Signal</keyword>
<name>A0AAV1ZGU6_9ARAC</name>